<evidence type="ECO:0000313" key="3">
    <source>
        <dbReference type="Proteomes" id="UP000314294"/>
    </source>
</evidence>
<gene>
    <name evidence="2" type="ORF">EYF80_055516</name>
</gene>
<protein>
    <submittedName>
        <fullName evidence="2">Uncharacterized protein</fullName>
    </submittedName>
</protein>
<proteinExistence type="predicted"/>
<reference evidence="2 3" key="1">
    <citation type="submission" date="2019-03" db="EMBL/GenBank/DDBJ databases">
        <title>First draft genome of Liparis tanakae, snailfish: a comprehensive survey of snailfish specific genes.</title>
        <authorList>
            <person name="Kim W."/>
            <person name="Song I."/>
            <person name="Jeong J.-H."/>
            <person name="Kim D."/>
            <person name="Kim S."/>
            <person name="Ryu S."/>
            <person name="Song J.Y."/>
            <person name="Lee S.K."/>
        </authorList>
    </citation>
    <scope>NUCLEOTIDE SEQUENCE [LARGE SCALE GENOMIC DNA]</scope>
    <source>
        <tissue evidence="2">Muscle</tissue>
    </source>
</reference>
<keyword evidence="3" id="KW-1185">Reference proteome</keyword>
<comment type="caution">
    <text evidence="2">The sequence shown here is derived from an EMBL/GenBank/DDBJ whole genome shotgun (WGS) entry which is preliminary data.</text>
</comment>
<name>A0A4Z2F0B7_9TELE</name>
<evidence type="ECO:0000313" key="2">
    <source>
        <dbReference type="EMBL" id="TNN34320.1"/>
    </source>
</evidence>
<accession>A0A4Z2F0B7</accession>
<sequence>MRLYSHRPRVVFRGFLAHANAAEYNPSAHLGRGQPTSHRAYNGSLRDAKYSTEPTLSLRAPRRPPAEKRTHKPTLPASPALLTHSLQPVS</sequence>
<organism evidence="2 3">
    <name type="scientific">Liparis tanakae</name>
    <name type="common">Tanaka's snailfish</name>
    <dbReference type="NCBI Taxonomy" id="230148"/>
    <lineage>
        <taxon>Eukaryota</taxon>
        <taxon>Metazoa</taxon>
        <taxon>Chordata</taxon>
        <taxon>Craniata</taxon>
        <taxon>Vertebrata</taxon>
        <taxon>Euteleostomi</taxon>
        <taxon>Actinopterygii</taxon>
        <taxon>Neopterygii</taxon>
        <taxon>Teleostei</taxon>
        <taxon>Neoteleostei</taxon>
        <taxon>Acanthomorphata</taxon>
        <taxon>Eupercaria</taxon>
        <taxon>Perciformes</taxon>
        <taxon>Cottioidei</taxon>
        <taxon>Cottales</taxon>
        <taxon>Liparidae</taxon>
        <taxon>Liparis</taxon>
    </lineage>
</organism>
<dbReference type="Proteomes" id="UP000314294">
    <property type="component" value="Unassembled WGS sequence"/>
</dbReference>
<evidence type="ECO:0000256" key="1">
    <source>
        <dbReference type="SAM" id="MobiDB-lite"/>
    </source>
</evidence>
<dbReference type="AlphaFoldDB" id="A0A4Z2F0B7"/>
<dbReference type="EMBL" id="SRLO01001991">
    <property type="protein sequence ID" value="TNN34320.1"/>
    <property type="molecule type" value="Genomic_DNA"/>
</dbReference>
<feature type="region of interest" description="Disordered" evidence="1">
    <location>
        <begin position="26"/>
        <end position="90"/>
    </location>
</feature>